<feature type="domain" description="Nucleotidyl transferase" evidence="1">
    <location>
        <begin position="4"/>
        <end position="234"/>
    </location>
</feature>
<proteinExistence type="predicted"/>
<sequence length="364" mass="38499">MQVKALVLFAGRGSRLRPLTHTRAKAALPVAGRPIWQHVFDYLARFGFEEIGVVVSPGQPELEEAVRQWPHLRVHVIQQAEPRGIAHAVATARPFLSDEPFLLYLGDNLTDADLTPALRRFAEASPAALLTLKRVADPSAFGVASLQGERVVGVVEKPADPPSDLAVAGIYLFSPAVHAAIEGLRPSARGELEITDAIGGLIAAGQLVLGHTLTGWWQDAGSVTGLLEANARLLAALPTRIDRTAVLEEVSIEGPVQIGPRAVLRGVRLRGPLVIGADCRVVGSEIGPLTSVGDGVTLEGVRLVNSVLLPGCRLEGPALHLADSVVGAGAQVWTRAESPAALVLGDDAHLLVPPQQPQPWEVTR</sequence>
<keyword evidence="2" id="KW-0808">Transferase</keyword>
<organism evidence="2 3">
    <name type="scientific">Symbiobacterium terraclitae</name>
    <dbReference type="NCBI Taxonomy" id="557451"/>
    <lineage>
        <taxon>Bacteria</taxon>
        <taxon>Bacillati</taxon>
        <taxon>Bacillota</taxon>
        <taxon>Clostridia</taxon>
        <taxon>Eubacteriales</taxon>
        <taxon>Symbiobacteriaceae</taxon>
        <taxon>Symbiobacterium</taxon>
    </lineage>
</organism>
<keyword evidence="3" id="KW-1185">Reference proteome</keyword>
<gene>
    <name evidence="2" type="ORF">J2Z79_001219</name>
</gene>
<dbReference type="Gene3D" id="2.160.10.10">
    <property type="entry name" value="Hexapeptide repeat proteins"/>
    <property type="match status" value="1"/>
</dbReference>
<evidence type="ECO:0000313" key="2">
    <source>
        <dbReference type="EMBL" id="MBP2017834.1"/>
    </source>
</evidence>
<dbReference type="EC" id="2.7.7.24" evidence="2"/>
<evidence type="ECO:0000313" key="3">
    <source>
        <dbReference type="Proteomes" id="UP001519289"/>
    </source>
</evidence>
<dbReference type="Gene3D" id="3.90.550.10">
    <property type="entry name" value="Spore Coat Polysaccharide Biosynthesis Protein SpsA, Chain A"/>
    <property type="match status" value="1"/>
</dbReference>
<dbReference type="InterPro" id="IPR005908">
    <property type="entry name" value="G1P_thy_trans_l"/>
</dbReference>
<name>A0ABS4JQL8_9FIRM</name>
<comment type="caution">
    <text evidence="2">The sequence shown here is derived from an EMBL/GenBank/DDBJ whole genome shotgun (WGS) entry which is preliminary data.</text>
</comment>
<dbReference type="GO" id="GO:0008879">
    <property type="term" value="F:glucose-1-phosphate thymidylyltransferase activity"/>
    <property type="evidence" value="ECO:0007669"/>
    <property type="project" value="UniProtKB-EC"/>
</dbReference>
<dbReference type="Pfam" id="PF00483">
    <property type="entry name" value="NTP_transferase"/>
    <property type="match status" value="1"/>
</dbReference>
<dbReference type="EMBL" id="JAGGLG010000007">
    <property type="protein sequence ID" value="MBP2017834.1"/>
    <property type="molecule type" value="Genomic_DNA"/>
</dbReference>
<dbReference type="NCBIfam" id="TIGR01208">
    <property type="entry name" value="rmlA_long"/>
    <property type="match status" value="1"/>
</dbReference>
<keyword evidence="2" id="KW-0548">Nucleotidyltransferase</keyword>
<accession>A0ABS4JQL8</accession>
<dbReference type="PANTHER" id="PTHR42883:SF2">
    <property type="entry name" value="THYMIDYLYLTRANSFERASE"/>
    <property type="match status" value="1"/>
</dbReference>
<dbReference type="Proteomes" id="UP001519289">
    <property type="component" value="Unassembled WGS sequence"/>
</dbReference>
<dbReference type="SUPFAM" id="SSF53448">
    <property type="entry name" value="Nucleotide-diphospho-sugar transferases"/>
    <property type="match status" value="1"/>
</dbReference>
<reference evidence="2 3" key="1">
    <citation type="submission" date="2021-03" db="EMBL/GenBank/DDBJ databases">
        <title>Genomic Encyclopedia of Type Strains, Phase IV (KMG-IV): sequencing the most valuable type-strain genomes for metagenomic binning, comparative biology and taxonomic classification.</title>
        <authorList>
            <person name="Goeker M."/>
        </authorList>
    </citation>
    <scope>NUCLEOTIDE SEQUENCE [LARGE SCALE GENOMIC DNA]</scope>
    <source>
        <strain evidence="2 3">DSM 27138</strain>
    </source>
</reference>
<evidence type="ECO:0000259" key="1">
    <source>
        <dbReference type="Pfam" id="PF00483"/>
    </source>
</evidence>
<dbReference type="InterPro" id="IPR029044">
    <property type="entry name" value="Nucleotide-diphossugar_trans"/>
</dbReference>
<dbReference type="RefSeq" id="WP_209465973.1">
    <property type="nucleotide sequence ID" value="NZ_JAGGLG010000007.1"/>
</dbReference>
<dbReference type="CDD" id="cd04189">
    <property type="entry name" value="G1P_TT_long"/>
    <property type="match status" value="1"/>
</dbReference>
<dbReference type="InterPro" id="IPR005835">
    <property type="entry name" value="NTP_transferase_dom"/>
</dbReference>
<protein>
    <submittedName>
        <fullName evidence="2">Glucose-1-phosphate thymidylyltransferase</fullName>
        <ecNumber evidence="2">2.7.7.24</ecNumber>
    </submittedName>
</protein>
<dbReference type="PANTHER" id="PTHR42883">
    <property type="entry name" value="GLUCOSE-1-PHOSPHATE THYMIDYLTRANSFERASE"/>
    <property type="match status" value="1"/>
</dbReference>